<dbReference type="AlphaFoldDB" id="A0A6L9L9M6"/>
<reference evidence="2 3" key="1">
    <citation type="submission" date="2020-02" db="EMBL/GenBank/DDBJ databases">
        <title>Draft genome sequence of two Spirosoma agri KCTC 52727 and Spirosoma terrae KCTC 52035.</title>
        <authorList>
            <person name="Rojas J."/>
            <person name="Ambika Manirajan B."/>
            <person name="Suarez C."/>
            <person name="Ratering S."/>
            <person name="Schnell S."/>
        </authorList>
    </citation>
    <scope>NUCLEOTIDE SEQUENCE [LARGE SCALE GENOMIC DNA]</scope>
    <source>
        <strain evidence="2 3">KCTC 52035</strain>
    </source>
</reference>
<sequence>MLTLQPLTPADLGFVTQAEQHSENRRFVGQWTTDQYLNALEDPNYQCFLLVADGQPVGHCILADLQSPDDSVLLKRILVYDKGLGYGRLALDNILVYAFGVIKANRVWLDVRSFNDRAEKLYQSIGFRYEGTLKKASKVDDAYVDLNLYAILREEFHKKLNEMETHERI</sequence>
<name>A0A6L9L9M6_9BACT</name>
<dbReference type="Pfam" id="PF00583">
    <property type="entry name" value="Acetyltransf_1"/>
    <property type="match status" value="1"/>
</dbReference>
<evidence type="ECO:0000259" key="1">
    <source>
        <dbReference type="PROSITE" id="PS51186"/>
    </source>
</evidence>
<keyword evidence="2" id="KW-0808">Transferase</keyword>
<evidence type="ECO:0000313" key="3">
    <source>
        <dbReference type="Proteomes" id="UP000474175"/>
    </source>
</evidence>
<comment type="caution">
    <text evidence="2">The sequence shown here is derived from an EMBL/GenBank/DDBJ whole genome shotgun (WGS) entry which is preliminary data.</text>
</comment>
<dbReference type="Proteomes" id="UP000474175">
    <property type="component" value="Unassembled WGS sequence"/>
</dbReference>
<dbReference type="PANTHER" id="PTHR43415">
    <property type="entry name" value="SPERMIDINE N(1)-ACETYLTRANSFERASE"/>
    <property type="match status" value="1"/>
</dbReference>
<dbReference type="PANTHER" id="PTHR43415:SF3">
    <property type="entry name" value="GNAT-FAMILY ACETYLTRANSFERASE"/>
    <property type="match status" value="1"/>
</dbReference>
<evidence type="ECO:0000313" key="2">
    <source>
        <dbReference type="EMBL" id="NDU96167.1"/>
    </source>
</evidence>
<keyword evidence="3" id="KW-1185">Reference proteome</keyword>
<dbReference type="PROSITE" id="PS51186">
    <property type="entry name" value="GNAT"/>
    <property type="match status" value="1"/>
</dbReference>
<gene>
    <name evidence="2" type="ORF">GK108_14900</name>
</gene>
<dbReference type="CDD" id="cd04301">
    <property type="entry name" value="NAT_SF"/>
    <property type="match status" value="1"/>
</dbReference>
<dbReference type="RefSeq" id="WP_163949653.1">
    <property type="nucleotide sequence ID" value="NZ_JAAFZH010000005.1"/>
</dbReference>
<dbReference type="InterPro" id="IPR016181">
    <property type="entry name" value="Acyl_CoA_acyltransferase"/>
</dbReference>
<dbReference type="GO" id="GO:0016747">
    <property type="term" value="F:acyltransferase activity, transferring groups other than amino-acyl groups"/>
    <property type="evidence" value="ECO:0007669"/>
    <property type="project" value="InterPro"/>
</dbReference>
<dbReference type="InterPro" id="IPR000182">
    <property type="entry name" value="GNAT_dom"/>
</dbReference>
<accession>A0A6L9L9M6</accession>
<dbReference type="SUPFAM" id="SSF55729">
    <property type="entry name" value="Acyl-CoA N-acyltransferases (Nat)"/>
    <property type="match status" value="1"/>
</dbReference>
<dbReference type="Gene3D" id="3.40.630.30">
    <property type="match status" value="1"/>
</dbReference>
<dbReference type="EMBL" id="JAAFZH010000005">
    <property type="protein sequence ID" value="NDU96167.1"/>
    <property type="molecule type" value="Genomic_DNA"/>
</dbReference>
<protein>
    <submittedName>
        <fullName evidence="2">GNAT family N-acetyltransferase</fullName>
    </submittedName>
</protein>
<organism evidence="2 3">
    <name type="scientific">Spirosoma terrae</name>
    <dbReference type="NCBI Taxonomy" id="1968276"/>
    <lineage>
        <taxon>Bacteria</taxon>
        <taxon>Pseudomonadati</taxon>
        <taxon>Bacteroidota</taxon>
        <taxon>Cytophagia</taxon>
        <taxon>Cytophagales</taxon>
        <taxon>Cytophagaceae</taxon>
        <taxon>Spirosoma</taxon>
    </lineage>
</organism>
<feature type="domain" description="N-acetyltransferase" evidence="1">
    <location>
        <begin position="2"/>
        <end position="149"/>
    </location>
</feature>
<proteinExistence type="predicted"/>